<dbReference type="GeneID" id="100577541"/>
<evidence type="ECO:0000313" key="2">
    <source>
        <dbReference type="Proteomes" id="UP000005203"/>
    </source>
</evidence>
<dbReference type="RefSeq" id="XP_016768476.1">
    <property type="nucleotide sequence ID" value="XM_016912987.2"/>
</dbReference>
<reference evidence="3 4" key="2">
    <citation type="submission" date="2025-04" db="UniProtKB">
        <authorList>
            <consortium name="RefSeq"/>
        </authorList>
    </citation>
    <scope>IDENTIFICATION</scope>
    <source>
        <strain evidence="3 4">DH4</strain>
        <tissue evidence="3 4">Whole body</tissue>
    </source>
</reference>
<dbReference type="EnsemblMetazoa" id="XM_016912985">
    <property type="protein sequence ID" value="XP_016768474"/>
    <property type="gene ID" value="LOC100577541"/>
</dbReference>
<protein>
    <submittedName>
        <fullName evidence="3 4">Uncharacterized protein LOC100577541 isoform X1</fullName>
    </submittedName>
</protein>
<gene>
    <name evidence="3 4" type="primary">LOC100577541</name>
</gene>
<reference evidence="1" key="1">
    <citation type="submission" date="2021-01" db="UniProtKB">
        <authorList>
            <consortium name="EnsemblMetazoa"/>
        </authorList>
    </citation>
    <scope>IDENTIFICATION</scope>
    <source>
        <strain evidence="1">DH4</strain>
    </source>
</reference>
<name>A0A7M7M0Q5_APIME</name>
<dbReference type="RefSeq" id="XP_016768474.1">
    <property type="nucleotide sequence ID" value="XM_016912985.2"/>
</dbReference>
<sequence length="170" mass="20143">MFKMEDKLTEKSVIKKPRNKRKTYWCAPRKVKSINILENIDNSLDKKMKKRHLKKKRKSVRNIRRIDILAQPKCMKHELQHKRHLSNANCTIRKYNAMKKSISSNQKIIAYPHKTLKTKKFKGTRQSYDGNSMMNITLKDSPIILPKKIGVRLFSLVKKRLKELTNSKKL</sequence>
<evidence type="ECO:0000313" key="4">
    <source>
        <dbReference type="RefSeq" id="XP_016768476.1"/>
    </source>
</evidence>
<dbReference type="EnsemblMetazoa" id="XM_016912987">
    <property type="protein sequence ID" value="XP_016768476"/>
    <property type="gene ID" value="LOC100577541"/>
</dbReference>
<dbReference type="OrthoDB" id="7600186at2759"/>
<accession>A0A8B7KK61</accession>
<accession>A0A7M7IG11</accession>
<dbReference type="Proteomes" id="UP000005203">
    <property type="component" value="Linkage group LG7"/>
</dbReference>
<evidence type="ECO:0000313" key="3">
    <source>
        <dbReference type="RefSeq" id="XP_016768474.1"/>
    </source>
</evidence>
<accession>A0A7M7M0Q5</accession>
<dbReference type="AlphaFoldDB" id="A0A7M7M0Q5"/>
<accession>A0A8B7KKB2</accession>
<organism evidence="1">
    <name type="scientific">Apis mellifera</name>
    <name type="common">Honeybee</name>
    <dbReference type="NCBI Taxonomy" id="7460"/>
    <lineage>
        <taxon>Eukaryota</taxon>
        <taxon>Metazoa</taxon>
        <taxon>Ecdysozoa</taxon>
        <taxon>Arthropoda</taxon>
        <taxon>Hexapoda</taxon>
        <taxon>Insecta</taxon>
        <taxon>Pterygota</taxon>
        <taxon>Neoptera</taxon>
        <taxon>Endopterygota</taxon>
        <taxon>Hymenoptera</taxon>
        <taxon>Apocrita</taxon>
        <taxon>Aculeata</taxon>
        <taxon>Apoidea</taxon>
        <taxon>Anthophila</taxon>
        <taxon>Apidae</taxon>
        <taxon>Apis</taxon>
    </lineage>
</organism>
<proteinExistence type="predicted"/>
<evidence type="ECO:0000313" key="1">
    <source>
        <dbReference type="EnsemblMetazoa" id="XP_016768474"/>
    </source>
</evidence>
<keyword evidence="2" id="KW-1185">Reference proteome</keyword>